<dbReference type="Proteomes" id="UP000483286">
    <property type="component" value="Unassembled WGS sequence"/>
</dbReference>
<keyword evidence="1" id="KW-1133">Transmembrane helix</keyword>
<protein>
    <submittedName>
        <fullName evidence="2">Uncharacterized protein</fullName>
    </submittedName>
</protein>
<dbReference type="AlphaFoldDB" id="A0A7C9HS33"/>
<accession>A0A7C9HS33</accession>
<feature type="transmembrane region" description="Helical" evidence="1">
    <location>
        <begin position="61"/>
        <end position="84"/>
    </location>
</feature>
<comment type="caution">
    <text evidence="2">The sequence shown here is derived from an EMBL/GenBank/DDBJ whole genome shotgun (WGS) entry which is preliminary data.</text>
</comment>
<evidence type="ECO:0000256" key="1">
    <source>
        <dbReference type="SAM" id="Phobius"/>
    </source>
</evidence>
<sequence>MSTILSDPDFAKSLRQNWDNEVDELILERGEQTPFQYGVGILLHTIWELRRWPDLSERHRYSLISLGARAYYTLNILVVTSLAVNDVIHGYLAWFAALLVLVSMSPTMYSGWSSDPYGFNLPRLVKSRQVFMLKIGIFGLILLLLTAPWWLKVFPLFFLGHIIRITHGERIMDWWAGFTWRR</sequence>
<reference evidence="2 3" key="1">
    <citation type="submission" date="2019-12" db="EMBL/GenBank/DDBJ databases">
        <title>Deinococcus sp. HMF7620 Genome sequencing and assembly.</title>
        <authorList>
            <person name="Kang H."/>
            <person name="Kim H."/>
            <person name="Joh K."/>
        </authorList>
    </citation>
    <scope>NUCLEOTIDE SEQUENCE [LARGE SCALE GENOMIC DNA]</scope>
    <source>
        <strain evidence="2 3">HMF7620</strain>
    </source>
</reference>
<dbReference type="RefSeq" id="WP_157459549.1">
    <property type="nucleotide sequence ID" value="NZ_WQLB01000015.1"/>
</dbReference>
<evidence type="ECO:0000313" key="3">
    <source>
        <dbReference type="Proteomes" id="UP000483286"/>
    </source>
</evidence>
<name>A0A7C9HS33_9DEIO</name>
<keyword evidence="1" id="KW-0812">Transmembrane</keyword>
<keyword evidence="3" id="KW-1185">Reference proteome</keyword>
<keyword evidence="1" id="KW-0472">Membrane</keyword>
<feature type="transmembrane region" description="Helical" evidence="1">
    <location>
        <begin position="90"/>
        <end position="109"/>
    </location>
</feature>
<evidence type="ECO:0000313" key="2">
    <source>
        <dbReference type="EMBL" id="MVN87494.1"/>
    </source>
</evidence>
<organism evidence="2 3">
    <name type="scientific">Deinococcus arboris</name>
    <dbReference type="NCBI Taxonomy" id="2682977"/>
    <lineage>
        <taxon>Bacteria</taxon>
        <taxon>Thermotogati</taxon>
        <taxon>Deinococcota</taxon>
        <taxon>Deinococci</taxon>
        <taxon>Deinococcales</taxon>
        <taxon>Deinococcaceae</taxon>
        <taxon>Deinococcus</taxon>
    </lineage>
</organism>
<gene>
    <name evidence="2" type="ORF">GO986_12035</name>
</gene>
<proteinExistence type="predicted"/>
<dbReference type="EMBL" id="WQLB01000015">
    <property type="protein sequence ID" value="MVN87494.1"/>
    <property type="molecule type" value="Genomic_DNA"/>
</dbReference>